<dbReference type="EMBL" id="BTRK01000005">
    <property type="protein sequence ID" value="GMR53907.1"/>
    <property type="molecule type" value="Genomic_DNA"/>
</dbReference>
<evidence type="ECO:0000256" key="6">
    <source>
        <dbReference type="ARBA" id="ARBA00022868"/>
    </source>
</evidence>
<dbReference type="Proteomes" id="UP001328107">
    <property type="component" value="Unassembled WGS sequence"/>
</dbReference>
<comment type="subcellular location">
    <subcellularLocation>
        <location evidence="1">Cell junction</location>
        <location evidence="1">Gap junction</location>
    </subcellularLocation>
    <subcellularLocation>
        <location evidence="2 12">Cell membrane</location>
        <topology evidence="2 12">Multi-pass membrane protein</topology>
    </subcellularLocation>
</comment>
<dbReference type="Pfam" id="PF00876">
    <property type="entry name" value="Innexin"/>
    <property type="match status" value="2"/>
</dbReference>
<evidence type="ECO:0000313" key="13">
    <source>
        <dbReference type="EMBL" id="GMR53907.1"/>
    </source>
</evidence>
<evidence type="ECO:0000256" key="12">
    <source>
        <dbReference type="RuleBase" id="RU010713"/>
    </source>
</evidence>
<organism evidence="13 14">
    <name type="scientific">Pristionchus mayeri</name>
    <dbReference type="NCBI Taxonomy" id="1317129"/>
    <lineage>
        <taxon>Eukaryota</taxon>
        <taxon>Metazoa</taxon>
        <taxon>Ecdysozoa</taxon>
        <taxon>Nematoda</taxon>
        <taxon>Chromadorea</taxon>
        <taxon>Rhabditida</taxon>
        <taxon>Rhabditina</taxon>
        <taxon>Diplogasteromorpha</taxon>
        <taxon>Diplogasteroidea</taxon>
        <taxon>Neodiplogasteridae</taxon>
        <taxon>Pristionchus</taxon>
    </lineage>
</organism>
<dbReference type="GO" id="GO:0005886">
    <property type="term" value="C:plasma membrane"/>
    <property type="evidence" value="ECO:0007669"/>
    <property type="project" value="UniProtKB-SubCell"/>
</dbReference>
<sequence length="419" mass="48604">MNFLGDPFKLIKPRFDDSGVDRLNYYYTPVVIIIMALTLTAKQYVGEPLQCWVPAQFSRAWEQYAENYCFVFNTYFVGEEEEIPRTEASRTAAQLIYYQWVPFIMVIEAGLFHFPVKIWSLLSRTSGLNLAGMIAAVVKAEQDNDESKLQSAALTVCHLLENSNKMRKLRTEGASTMRRYARLGELDGTYLSNLYFGAKVIYCINSILQFASLNKFLAQDDIFWGVSILRDLVLRDWRDSKYFPRVTICDFDVRTMGNMQRCEVYRNHFSLLTLIDSLTHFITMRMPSRRQRFVKRFISCPPEEKAVLEDFTREFLNPDMFLILKMIDGHTSEIVTETILQQLYDNFRNSNETLNEHPYLRHLDLARQESEFASDAPLSNDTTIQEALLKTLQISSPGLAPSENFGIRRFSMTRSPISR</sequence>
<evidence type="ECO:0000256" key="2">
    <source>
        <dbReference type="ARBA" id="ARBA00004651"/>
    </source>
</evidence>
<dbReference type="PRINTS" id="PR01262">
    <property type="entry name" value="INNEXIN"/>
</dbReference>
<keyword evidence="6" id="KW-0303">Gap junction</keyword>
<accession>A0AAN5I669</accession>
<evidence type="ECO:0000256" key="7">
    <source>
        <dbReference type="ARBA" id="ARBA00022949"/>
    </source>
</evidence>
<keyword evidence="14" id="KW-1185">Reference proteome</keyword>
<dbReference type="PANTHER" id="PTHR11893:SF21">
    <property type="entry name" value="INNEXIN EAT-5"/>
    <property type="match status" value="1"/>
</dbReference>
<keyword evidence="11 12" id="KW-0407">Ion channel</keyword>
<evidence type="ECO:0000256" key="11">
    <source>
        <dbReference type="ARBA" id="ARBA00023303"/>
    </source>
</evidence>
<gene>
    <name evidence="12" type="primary">inx</name>
    <name evidence="13" type="ORF">PMAYCL1PPCAC_24102</name>
</gene>
<evidence type="ECO:0000256" key="4">
    <source>
        <dbReference type="ARBA" id="ARBA00022475"/>
    </source>
</evidence>
<comment type="function">
    <text evidence="12">Structural component of the gap junctions.</text>
</comment>
<evidence type="ECO:0000256" key="1">
    <source>
        <dbReference type="ARBA" id="ARBA00004610"/>
    </source>
</evidence>
<name>A0AAN5I669_9BILA</name>
<dbReference type="InterPro" id="IPR000990">
    <property type="entry name" value="Innexin"/>
</dbReference>
<dbReference type="PROSITE" id="PS51013">
    <property type="entry name" value="PANNEXIN"/>
    <property type="match status" value="1"/>
</dbReference>
<comment type="similarity">
    <text evidence="12">Belongs to the pannexin family.</text>
</comment>
<reference evidence="14" key="1">
    <citation type="submission" date="2022-10" db="EMBL/GenBank/DDBJ databases">
        <title>Genome assembly of Pristionchus species.</title>
        <authorList>
            <person name="Yoshida K."/>
            <person name="Sommer R.J."/>
        </authorList>
    </citation>
    <scope>NUCLEOTIDE SEQUENCE [LARGE SCALE GENOMIC DNA]</scope>
    <source>
        <strain evidence="14">RS5460</strain>
    </source>
</reference>
<evidence type="ECO:0000256" key="5">
    <source>
        <dbReference type="ARBA" id="ARBA00022692"/>
    </source>
</evidence>
<keyword evidence="5" id="KW-0812">Transmembrane</keyword>
<protein>
    <recommendedName>
        <fullName evidence="12">Innexin</fullName>
    </recommendedName>
</protein>
<dbReference type="GO" id="GO:0005243">
    <property type="term" value="F:gap junction channel activity"/>
    <property type="evidence" value="ECO:0007669"/>
    <property type="project" value="TreeGrafter"/>
</dbReference>
<dbReference type="PANTHER" id="PTHR11893">
    <property type="entry name" value="INNEXIN"/>
    <property type="match status" value="1"/>
</dbReference>
<evidence type="ECO:0000256" key="9">
    <source>
        <dbReference type="ARBA" id="ARBA00023065"/>
    </source>
</evidence>
<keyword evidence="10" id="KW-0472">Membrane</keyword>
<evidence type="ECO:0000256" key="8">
    <source>
        <dbReference type="ARBA" id="ARBA00022989"/>
    </source>
</evidence>
<evidence type="ECO:0000256" key="10">
    <source>
        <dbReference type="ARBA" id="ARBA00023136"/>
    </source>
</evidence>
<evidence type="ECO:0000313" key="14">
    <source>
        <dbReference type="Proteomes" id="UP001328107"/>
    </source>
</evidence>
<proteinExistence type="inferred from homology"/>
<keyword evidence="4" id="KW-1003">Cell membrane</keyword>
<comment type="caution">
    <text evidence="13">The sequence shown here is derived from an EMBL/GenBank/DDBJ whole genome shotgun (WGS) entry which is preliminary data.</text>
</comment>
<dbReference type="AlphaFoldDB" id="A0AAN5I669"/>
<keyword evidence="3 12" id="KW-0813">Transport</keyword>
<evidence type="ECO:0000256" key="3">
    <source>
        <dbReference type="ARBA" id="ARBA00022448"/>
    </source>
</evidence>
<keyword evidence="8" id="KW-1133">Transmembrane helix</keyword>
<dbReference type="GO" id="GO:0034220">
    <property type="term" value="P:monoatomic ion transmembrane transport"/>
    <property type="evidence" value="ECO:0007669"/>
    <property type="project" value="UniProtKB-KW"/>
</dbReference>
<dbReference type="GO" id="GO:0005921">
    <property type="term" value="C:gap junction"/>
    <property type="evidence" value="ECO:0007669"/>
    <property type="project" value="UniProtKB-SubCell"/>
</dbReference>
<keyword evidence="9 12" id="KW-0406">Ion transport</keyword>
<keyword evidence="7" id="KW-0965">Cell junction</keyword>